<feature type="transmembrane region" description="Helical" evidence="6">
    <location>
        <begin position="93"/>
        <end position="116"/>
    </location>
</feature>
<dbReference type="Proteomes" id="UP001239445">
    <property type="component" value="Unassembled WGS sequence"/>
</dbReference>
<keyword evidence="2 6" id="KW-0812">Transmembrane</keyword>
<evidence type="ECO:0000256" key="1">
    <source>
        <dbReference type="ARBA" id="ARBA00004370"/>
    </source>
</evidence>
<protein>
    <submittedName>
        <fullName evidence="7">Uncharacterized protein</fullName>
    </submittedName>
</protein>
<feature type="compositionally biased region" description="Basic residues" evidence="5">
    <location>
        <begin position="25"/>
        <end position="37"/>
    </location>
</feature>
<evidence type="ECO:0000313" key="8">
    <source>
        <dbReference type="Proteomes" id="UP001239445"/>
    </source>
</evidence>
<dbReference type="GO" id="GO:0016020">
    <property type="term" value="C:membrane"/>
    <property type="evidence" value="ECO:0007669"/>
    <property type="project" value="UniProtKB-SubCell"/>
</dbReference>
<organism evidence="7 8">
    <name type="scientific">Echria macrotheca</name>
    <dbReference type="NCBI Taxonomy" id="438768"/>
    <lineage>
        <taxon>Eukaryota</taxon>
        <taxon>Fungi</taxon>
        <taxon>Dikarya</taxon>
        <taxon>Ascomycota</taxon>
        <taxon>Pezizomycotina</taxon>
        <taxon>Sordariomycetes</taxon>
        <taxon>Sordariomycetidae</taxon>
        <taxon>Sordariales</taxon>
        <taxon>Schizotheciaceae</taxon>
        <taxon>Echria</taxon>
    </lineage>
</organism>
<evidence type="ECO:0000256" key="6">
    <source>
        <dbReference type="SAM" id="Phobius"/>
    </source>
</evidence>
<dbReference type="InterPro" id="IPR056552">
    <property type="entry name" value="Ribonucl_Kappa"/>
</dbReference>
<accession>A0AAJ0BD66</accession>
<dbReference type="EMBL" id="MU839834">
    <property type="protein sequence ID" value="KAK1754893.1"/>
    <property type="molecule type" value="Genomic_DNA"/>
</dbReference>
<keyword evidence="8" id="KW-1185">Reference proteome</keyword>
<name>A0AAJ0BD66_9PEZI</name>
<feature type="transmembrane region" description="Helical" evidence="6">
    <location>
        <begin position="136"/>
        <end position="160"/>
    </location>
</feature>
<feature type="region of interest" description="Disordered" evidence="5">
    <location>
        <begin position="25"/>
        <end position="59"/>
    </location>
</feature>
<evidence type="ECO:0000256" key="5">
    <source>
        <dbReference type="SAM" id="MobiDB-lite"/>
    </source>
</evidence>
<dbReference type="AlphaFoldDB" id="A0AAJ0BD66"/>
<comment type="caution">
    <text evidence="7">The sequence shown here is derived from an EMBL/GenBank/DDBJ whole genome shotgun (WGS) entry which is preliminary data.</text>
</comment>
<keyword evidence="4 6" id="KW-0472">Membrane</keyword>
<reference evidence="7" key="1">
    <citation type="submission" date="2023-06" db="EMBL/GenBank/DDBJ databases">
        <title>Genome-scale phylogeny and comparative genomics of the fungal order Sordariales.</title>
        <authorList>
            <consortium name="Lawrence Berkeley National Laboratory"/>
            <person name="Hensen N."/>
            <person name="Bonometti L."/>
            <person name="Westerberg I."/>
            <person name="Brannstrom I.O."/>
            <person name="Guillou S."/>
            <person name="Cros-Aarteil S."/>
            <person name="Calhoun S."/>
            <person name="Haridas S."/>
            <person name="Kuo A."/>
            <person name="Mondo S."/>
            <person name="Pangilinan J."/>
            <person name="Riley R."/>
            <person name="Labutti K."/>
            <person name="Andreopoulos B."/>
            <person name="Lipzen A."/>
            <person name="Chen C."/>
            <person name="Yanf M."/>
            <person name="Daum C."/>
            <person name="Ng V."/>
            <person name="Clum A."/>
            <person name="Steindorff A."/>
            <person name="Ohm R."/>
            <person name="Martin F."/>
            <person name="Silar P."/>
            <person name="Natvig D."/>
            <person name="Lalanne C."/>
            <person name="Gautier V."/>
            <person name="Ament-Velasquez S.L."/>
            <person name="Kruys A."/>
            <person name="Hutchinson M.I."/>
            <person name="Powell A.J."/>
            <person name="Barry K."/>
            <person name="Miller A.N."/>
            <person name="Grigoriev I.V."/>
            <person name="Debuchy R."/>
            <person name="Gladieux P."/>
            <person name="Thoren M.H."/>
            <person name="Johannesson H."/>
        </authorList>
    </citation>
    <scope>NUCLEOTIDE SEQUENCE</scope>
    <source>
        <strain evidence="7">PSN4</strain>
    </source>
</reference>
<gene>
    <name evidence="7" type="ORF">QBC47DRAFT_203443</name>
</gene>
<sequence length="172" mass="19102">MWVRLDGTARQSIVVVNLHHRNPSTAAKHRLSTRKKSRETCRRPRNHSPLNLPDRCRVDAPSSQQHEAHRQCDASLVLVCPDLWNGSSRRWPLLMLSSVVISVFAIVILSTLGFLYKANHPELVGGDEDPADGAKVAATVFTAVFIYAGFLVFCGLQGLLHIRESRRGAISL</sequence>
<evidence type="ECO:0000313" key="7">
    <source>
        <dbReference type="EMBL" id="KAK1754893.1"/>
    </source>
</evidence>
<evidence type="ECO:0000256" key="2">
    <source>
        <dbReference type="ARBA" id="ARBA00022692"/>
    </source>
</evidence>
<proteinExistence type="predicted"/>
<comment type="subcellular location">
    <subcellularLocation>
        <location evidence="1">Membrane</location>
    </subcellularLocation>
</comment>
<dbReference type="Pfam" id="PF23489">
    <property type="entry name" value="V-ATPase_su_f"/>
    <property type="match status" value="1"/>
</dbReference>
<keyword evidence="3 6" id="KW-1133">Transmembrane helix</keyword>
<evidence type="ECO:0000256" key="3">
    <source>
        <dbReference type="ARBA" id="ARBA00022989"/>
    </source>
</evidence>
<evidence type="ECO:0000256" key="4">
    <source>
        <dbReference type="ARBA" id="ARBA00023136"/>
    </source>
</evidence>